<evidence type="ECO:0000313" key="8">
    <source>
        <dbReference type="Proteomes" id="UP000694843"/>
    </source>
</evidence>
<evidence type="ECO:0000259" key="7">
    <source>
        <dbReference type="PROSITE" id="PS51059"/>
    </source>
</evidence>
<evidence type="ECO:0000313" key="9">
    <source>
        <dbReference type="RefSeq" id="XP_018020367.1"/>
    </source>
</evidence>
<comment type="subcellular location">
    <subcellularLocation>
        <location evidence="1">Nucleus</location>
    </subcellularLocation>
</comment>
<dbReference type="Proteomes" id="UP000694843">
    <property type="component" value="Unplaced"/>
</dbReference>
<dbReference type="Gene3D" id="3.30.720.50">
    <property type="match status" value="4"/>
</dbReference>
<dbReference type="GO" id="GO:0005634">
    <property type="term" value="C:nucleus"/>
    <property type="evidence" value="ECO:0007669"/>
    <property type="project" value="UniProtKB-SubCell"/>
</dbReference>
<evidence type="ECO:0000256" key="4">
    <source>
        <dbReference type="RuleBase" id="RU362114"/>
    </source>
</evidence>
<dbReference type="SUPFAM" id="SSF117839">
    <property type="entry name" value="WWE domain"/>
    <property type="match status" value="4"/>
</dbReference>
<dbReference type="Gene3D" id="3.90.228.10">
    <property type="match status" value="1"/>
</dbReference>
<dbReference type="GO" id="GO:1990404">
    <property type="term" value="F:NAD+-protein mono-ADP-ribosyltransferase activity"/>
    <property type="evidence" value="ECO:0007669"/>
    <property type="project" value="TreeGrafter"/>
</dbReference>
<proteinExistence type="inferred from homology"/>
<keyword evidence="8" id="KW-1185">Reference proteome</keyword>
<dbReference type="InterPro" id="IPR004170">
    <property type="entry name" value="WWE_dom"/>
</dbReference>
<keyword evidence="2" id="KW-0539">Nucleus</keyword>
<dbReference type="RefSeq" id="XP_018020367.1">
    <property type="nucleotide sequence ID" value="XM_018164878.2"/>
</dbReference>
<dbReference type="EC" id="2.4.2.-" evidence="4"/>
<keyword evidence="4" id="KW-0808">Transferase</keyword>
<dbReference type="InterPro" id="IPR037197">
    <property type="entry name" value="WWE_dom_sf"/>
</dbReference>
<reference evidence="9" key="1">
    <citation type="submission" date="2025-08" db="UniProtKB">
        <authorList>
            <consortium name="RefSeq"/>
        </authorList>
    </citation>
    <scope>IDENTIFICATION</scope>
    <source>
        <tissue evidence="9">Whole organism</tissue>
    </source>
</reference>
<dbReference type="GO" id="GO:0003950">
    <property type="term" value="F:NAD+ poly-ADP-ribosyltransferase activity"/>
    <property type="evidence" value="ECO:0007669"/>
    <property type="project" value="UniProtKB-UniRule"/>
</dbReference>
<dbReference type="OrthoDB" id="6356539at2759"/>
<evidence type="ECO:0000256" key="3">
    <source>
        <dbReference type="ARBA" id="ARBA00024347"/>
    </source>
</evidence>
<evidence type="ECO:0000256" key="1">
    <source>
        <dbReference type="ARBA" id="ARBA00004123"/>
    </source>
</evidence>
<organism evidence="8 9">
    <name type="scientific">Hyalella azteca</name>
    <name type="common">Amphipod</name>
    <dbReference type="NCBI Taxonomy" id="294128"/>
    <lineage>
        <taxon>Eukaryota</taxon>
        <taxon>Metazoa</taxon>
        <taxon>Ecdysozoa</taxon>
        <taxon>Arthropoda</taxon>
        <taxon>Crustacea</taxon>
        <taxon>Multicrustacea</taxon>
        <taxon>Malacostraca</taxon>
        <taxon>Eumalacostraca</taxon>
        <taxon>Peracarida</taxon>
        <taxon>Amphipoda</taxon>
        <taxon>Senticaudata</taxon>
        <taxon>Talitrida</taxon>
        <taxon>Talitroidea</taxon>
        <taxon>Hyalellidae</taxon>
        <taxon>Hyalella</taxon>
    </lineage>
</organism>
<evidence type="ECO:0000256" key="5">
    <source>
        <dbReference type="SAM" id="MobiDB-lite"/>
    </source>
</evidence>
<feature type="region of interest" description="Disordered" evidence="5">
    <location>
        <begin position="42"/>
        <end position="69"/>
    </location>
</feature>
<feature type="domain" description="WWE" evidence="6">
    <location>
        <begin position="272"/>
        <end position="354"/>
    </location>
</feature>
<dbReference type="InterPro" id="IPR012317">
    <property type="entry name" value="Poly(ADP-ribose)pol_cat_dom"/>
</dbReference>
<accession>A0A8B7P2W7</accession>
<feature type="domain" description="WWE" evidence="6">
    <location>
        <begin position="68"/>
        <end position="158"/>
    </location>
</feature>
<dbReference type="Pfam" id="PF00644">
    <property type="entry name" value="PARP"/>
    <property type="match status" value="1"/>
</dbReference>
<dbReference type="InterPro" id="IPR051712">
    <property type="entry name" value="ARTD-AVP"/>
</dbReference>
<gene>
    <name evidence="9" type="primary">LOC108676747</name>
</gene>
<dbReference type="SUPFAM" id="SSF56399">
    <property type="entry name" value="ADP-ribosylation"/>
    <property type="match status" value="1"/>
</dbReference>
<evidence type="ECO:0000256" key="2">
    <source>
        <dbReference type="ARBA" id="ARBA00023242"/>
    </source>
</evidence>
<feature type="domain" description="WWE" evidence="6">
    <location>
        <begin position="1"/>
        <end position="50"/>
    </location>
</feature>
<name>A0A8B7P2W7_HYAAZ</name>
<dbReference type="PROSITE" id="PS50918">
    <property type="entry name" value="WWE"/>
    <property type="match status" value="4"/>
</dbReference>
<dbReference type="PROSITE" id="PS51059">
    <property type="entry name" value="PARP_CATALYTIC"/>
    <property type="match status" value="1"/>
</dbReference>
<comment type="similarity">
    <text evidence="3">Belongs to the ARTD/PARP family.</text>
</comment>
<feature type="domain" description="PARP catalytic" evidence="7">
    <location>
        <begin position="372"/>
        <end position="559"/>
    </location>
</feature>
<dbReference type="KEGG" id="hazt:108676747"/>
<feature type="domain" description="WWE" evidence="6">
    <location>
        <begin position="173"/>
        <end position="265"/>
    </location>
</feature>
<dbReference type="PANTHER" id="PTHR45740">
    <property type="entry name" value="POLY [ADP-RIBOSE] POLYMERASE"/>
    <property type="match status" value="1"/>
</dbReference>
<dbReference type="GeneID" id="108676747"/>
<keyword evidence="4" id="KW-0328">Glycosyltransferase</keyword>
<evidence type="ECO:0000259" key="6">
    <source>
        <dbReference type="PROSITE" id="PS50918"/>
    </source>
</evidence>
<dbReference type="Pfam" id="PF02825">
    <property type="entry name" value="WWE"/>
    <property type="match status" value="4"/>
</dbReference>
<protein>
    <recommendedName>
        <fullName evidence="4">Poly [ADP-ribose] polymerase</fullName>
        <shortName evidence="4">PARP</shortName>
        <ecNumber evidence="4">2.4.2.-</ecNumber>
    </recommendedName>
</protein>
<keyword evidence="4" id="KW-0520">NAD</keyword>
<sequence length="559" mass="63153">MASSDDIELEFSVNGRKTWSTHSAQNTYNLDFVKMIQTNQETQVSRRMRRRPKAGILTPGSGPIGDYTPTPMPGTSFLKRYKWQFMDEHNNWIEYGKVSSGNDQSCVVTSTSADLERQFSKNPTSVIQLQSNTHKYSLDFASMKQTNLQTQVTRNVRRIVEDRDPSPGLSFLNLFQDENENEILGDEYEWFFFDENNQWIKYGQTSSGNDANCVPFQGSDEIEKHFRSQPDQVMTIKSRQHTYELNLATMTQTNVSTKVQRPMSRMIKNSDGTNGNVAVSLQVAYEWYFKEDDGSWVKHGSKGNSVNAGDIEKYYRSNPTSNYNFTAGNQSYVLDFVNMTQTNTSTGKVREVLRRKQVVSMTGAACGSSNNHVSNQPFGQIPSGQACSATPLATNNPEYAKILALLRSHIQNCSPNNIHKVNNPYLKAAFDIKKSQLQSQYPSVAYREERLFHGTKSANIKAILEENIDWRLHGSNRGQSIGRGAYFSNNAQTSRGYGNAIFICKVLVGLVTTGNSQTVKPPKDSSNRPFDTTVDQPANPSVFVKYDSQEYYPEYYAEF</sequence>
<dbReference type="PANTHER" id="PTHR45740:SF2">
    <property type="entry name" value="POLY [ADP-RIBOSE] POLYMERASE"/>
    <property type="match status" value="1"/>
</dbReference>
<dbReference type="AlphaFoldDB" id="A0A8B7P2W7"/>